<sequence>MPAYSDLVWIIPILYGCIFLLGLTIGRSNQSTMVASSLILSAAACVIAIGVIWERTRIQAEDYSFDFDWLIVGDTIYRIGYELNNLSAWLLILITGVNLLLLCLLYHKEAKQELASIYGYIGLLLFAASGLVLADHMLTFLACAILMNCSIFLLLSHPVYGSKPKAAFRYITAQLFGYVVFFIALTGLYWYMPNHSLQFTMIETIFSGPALDFTYRMKVIIAGAFVVSALLLSGMFPYTYWMKHVEMERPILRVVIYCFGNALLPVYILLRFQVIITGVNDVMLLCKVVGATAVIWCTLRMLFNAQQALVYIGMILIGMIIYAYGHEAYAYVLIQLTVIMLSIIVIYGSILQASSTVVFGAFLIAVLTLIGVPPLGGYWMQQSLVATIGAESNGWYVVTLLVVMCSALASTIYFTTYWKKQFKLTRRGIIAIVAWPSLLLIVLGLLWLVNSDRMELWLFGRVTMESMRLVPMLLTMLSVAIGVVIAWLFSERITEAFSSSLHNIDERFRHYAEKLSAKIVRLGSLIVRFGQLIERVIVQILTVWLPYPFRNISRAGAQASNWISIGMVAAITVLVTALWYGLRGG</sequence>
<dbReference type="EMBL" id="JBHSTE010000008">
    <property type="protein sequence ID" value="MFC6334938.1"/>
    <property type="molecule type" value="Genomic_DNA"/>
</dbReference>
<dbReference type="RefSeq" id="WP_379237984.1">
    <property type="nucleotide sequence ID" value="NZ_JBHSTE010000008.1"/>
</dbReference>
<organism evidence="7 8">
    <name type="scientific">Paenibacillus septentrionalis</name>
    <dbReference type="NCBI Taxonomy" id="429342"/>
    <lineage>
        <taxon>Bacteria</taxon>
        <taxon>Bacillati</taxon>
        <taxon>Bacillota</taxon>
        <taxon>Bacilli</taxon>
        <taxon>Bacillales</taxon>
        <taxon>Paenibacillaceae</taxon>
        <taxon>Paenibacillus</taxon>
    </lineage>
</organism>
<feature type="transmembrane region" description="Helical" evidence="6">
    <location>
        <begin position="357"/>
        <end position="375"/>
    </location>
</feature>
<accession>A0ABW1VAB9</accession>
<evidence type="ECO:0008006" key="9">
    <source>
        <dbReference type="Google" id="ProtNLM"/>
    </source>
</evidence>
<feature type="transmembrane region" description="Helical" evidence="6">
    <location>
        <begin position="428"/>
        <end position="449"/>
    </location>
</feature>
<proteinExistence type="predicted"/>
<feature type="transmembrane region" description="Helical" evidence="6">
    <location>
        <begin position="6"/>
        <end position="26"/>
    </location>
</feature>
<dbReference type="PANTHER" id="PTHR42703:SF1">
    <property type="entry name" value="NA(+)_H(+) ANTIPORTER SUBUNIT D1"/>
    <property type="match status" value="1"/>
</dbReference>
<evidence type="ECO:0000256" key="3">
    <source>
        <dbReference type="ARBA" id="ARBA00022692"/>
    </source>
</evidence>
<evidence type="ECO:0000256" key="2">
    <source>
        <dbReference type="ARBA" id="ARBA00022475"/>
    </source>
</evidence>
<feature type="transmembrane region" description="Helical" evidence="6">
    <location>
        <begin position="331"/>
        <end position="350"/>
    </location>
</feature>
<feature type="transmembrane region" description="Helical" evidence="6">
    <location>
        <begin position="167"/>
        <end position="191"/>
    </location>
</feature>
<feature type="transmembrane region" description="Helical" evidence="6">
    <location>
        <begin position="308"/>
        <end position="325"/>
    </location>
</feature>
<feature type="transmembrane region" description="Helical" evidence="6">
    <location>
        <begin position="559"/>
        <end position="582"/>
    </location>
</feature>
<feature type="transmembrane region" description="Helical" evidence="6">
    <location>
        <begin position="138"/>
        <end position="155"/>
    </location>
</feature>
<evidence type="ECO:0000256" key="4">
    <source>
        <dbReference type="ARBA" id="ARBA00022989"/>
    </source>
</evidence>
<feature type="transmembrane region" description="Helical" evidence="6">
    <location>
        <begin position="33"/>
        <end position="53"/>
    </location>
</feature>
<keyword evidence="2" id="KW-1003">Cell membrane</keyword>
<dbReference type="Proteomes" id="UP001596233">
    <property type="component" value="Unassembled WGS sequence"/>
</dbReference>
<keyword evidence="4 6" id="KW-1133">Transmembrane helix</keyword>
<gene>
    <name evidence="7" type="ORF">ACFP56_20090</name>
</gene>
<name>A0ABW1VAB9_9BACL</name>
<comment type="subcellular location">
    <subcellularLocation>
        <location evidence="1">Cell membrane</location>
        <topology evidence="1">Multi-pass membrane protein</topology>
    </subcellularLocation>
</comment>
<comment type="caution">
    <text evidence="7">The sequence shown here is derived from an EMBL/GenBank/DDBJ whole genome shotgun (WGS) entry which is preliminary data.</text>
</comment>
<feature type="transmembrane region" description="Helical" evidence="6">
    <location>
        <begin position="86"/>
        <end position="107"/>
    </location>
</feature>
<dbReference type="PANTHER" id="PTHR42703">
    <property type="entry name" value="NADH DEHYDROGENASE"/>
    <property type="match status" value="1"/>
</dbReference>
<keyword evidence="8" id="KW-1185">Reference proteome</keyword>
<evidence type="ECO:0000256" key="6">
    <source>
        <dbReference type="SAM" id="Phobius"/>
    </source>
</evidence>
<reference evidence="8" key="1">
    <citation type="journal article" date="2019" name="Int. J. Syst. Evol. Microbiol.">
        <title>The Global Catalogue of Microorganisms (GCM) 10K type strain sequencing project: providing services to taxonomists for standard genome sequencing and annotation.</title>
        <authorList>
            <consortium name="The Broad Institute Genomics Platform"/>
            <consortium name="The Broad Institute Genome Sequencing Center for Infectious Disease"/>
            <person name="Wu L."/>
            <person name="Ma J."/>
        </authorList>
    </citation>
    <scope>NUCLEOTIDE SEQUENCE [LARGE SCALE GENOMIC DNA]</scope>
    <source>
        <strain evidence="8">PCU 280</strain>
    </source>
</reference>
<feature type="transmembrane region" description="Helical" evidence="6">
    <location>
        <begin position="251"/>
        <end position="270"/>
    </location>
</feature>
<keyword evidence="5 6" id="KW-0472">Membrane</keyword>
<evidence type="ECO:0000313" key="8">
    <source>
        <dbReference type="Proteomes" id="UP001596233"/>
    </source>
</evidence>
<evidence type="ECO:0000313" key="7">
    <source>
        <dbReference type="EMBL" id="MFC6334938.1"/>
    </source>
</evidence>
<feature type="transmembrane region" description="Helical" evidence="6">
    <location>
        <begin position="219"/>
        <end position="239"/>
    </location>
</feature>
<evidence type="ECO:0000256" key="5">
    <source>
        <dbReference type="ARBA" id="ARBA00023136"/>
    </source>
</evidence>
<evidence type="ECO:0000256" key="1">
    <source>
        <dbReference type="ARBA" id="ARBA00004651"/>
    </source>
</evidence>
<feature type="transmembrane region" description="Helical" evidence="6">
    <location>
        <begin position="114"/>
        <end position="132"/>
    </location>
</feature>
<feature type="transmembrane region" description="Helical" evidence="6">
    <location>
        <begin position="469"/>
        <end position="489"/>
    </location>
</feature>
<dbReference type="InterPro" id="IPR050586">
    <property type="entry name" value="CPA3_Na-H_Antiporter_D"/>
</dbReference>
<protein>
    <recommendedName>
        <fullName evidence="9">NADH:quinone oxidoreductase/Mrp antiporter membrane subunit domain-containing protein</fullName>
    </recommendedName>
</protein>
<feature type="transmembrane region" description="Helical" evidence="6">
    <location>
        <begin position="395"/>
        <end position="416"/>
    </location>
</feature>
<keyword evidence="3 6" id="KW-0812">Transmembrane</keyword>